<accession>A0AAD2DEX3</accession>
<name>A0AAD2DEX3_9CLOT</name>
<dbReference type="AlphaFoldDB" id="A0AAD2DEX3"/>
<organism evidence="1 2">
    <name type="scientific">Clostridium neonatale</name>
    <dbReference type="NCBI Taxonomy" id="137838"/>
    <lineage>
        <taxon>Bacteria</taxon>
        <taxon>Bacillati</taxon>
        <taxon>Bacillota</taxon>
        <taxon>Clostridia</taxon>
        <taxon>Eubacteriales</taxon>
        <taxon>Clostridiaceae</taxon>
        <taxon>Clostridium</taxon>
    </lineage>
</organism>
<evidence type="ECO:0000313" key="2">
    <source>
        <dbReference type="Proteomes" id="UP001189143"/>
    </source>
</evidence>
<dbReference type="EMBL" id="CAMTCP010000221">
    <property type="protein sequence ID" value="CAI3591239.1"/>
    <property type="molecule type" value="Genomic_DNA"/>
</dbReference>
<evidence type="ECO:0000313" key="1">
    <source>
        <dbReference type="EMBL" id="CAI3591239.1"/>
    </source>
</evidence>
<reference evidence="1" key="1">
    <citation type="submission" date="2022-10" db="EMBL/GenBank/DDBJ databases">
        <authorList>
            <person name="Aires J."/>
            <person name="Mesa V."/>
        </authorList>
    </citation>
    <scope>NUCLEOTIDE SEQUENCE</scope>
    <source>
        <strain evidence="1">Clostridium neonatale JD116</strain>
    </source>
</reference>
<protein>
    <submittedName>
        <fullName evidence="1">Uncharacterized protein</fullName>
    </submittedName>
</protein>
<proteinExistence type="predicted"/>
<sequence>MCYCAVLVCYLCNIDLWQGCVDACNLVLVFSKVFLVAEFGCFAIRGILEKIAVIELRFNNVILSS</sequence>
<gene>
    <name evidence="1" type="ORF">CNEO2_290039</name>
</gene>
<dbReference type="Proteomes" id="UP001189143">
    <property type="component" value="Unassembled WGS sequence"/>
</dbReference>
<comment type="caution">
    <text evidence="1">The sequence shown here is derived from an EMBL/GenBank/DDBJ whole genome shotgun (WGS) entry which is preliminary data.</text>
</comment>